<dbReference type="Gene3D" id="3.80.10.10">
    <property type="entry name" value="Ribonuclease Inhibitor"/>
    <property type="match status" value="2"/>
</dbReference>
<dbReference type="InterPro" id="IPR001611">
    <property type="entry name" value="Leu-rich_rpt"/>
</dbReference>
<sequence length="705" mass="76894">MSVVIPGEIPANSNQPSCLPGELARHFLIVFVVSCHHLPRLIIIFFFFFFILHYHFSPLPQQPQPAAAATTSSNRLLVPRHMATAAAALLLCLLSCCCFPSPASSLSEADALLKLKQSFTQAQALDSWNDNTSPCTRGTQWRGVICMNGIVTGIHLTSMSIAGPIDVDALTSVRGLRTISLSNNSFSGPIPPLNRLGALKALYLSSNQFSGDIPPDFFSDMNSLKRIWLSGNGFSGAIPDSLGKLSHLRELHLENNKFSGRIPDFPHNALASVDFSDNELEGEIPESLSRFKADSFRGNPGLCGEVLNKECPPPSPPQKNSDAPPLPPPHKSKMSTGAIAAVVLLIMISLVVFATIMNRRRDDDFDVLAKDDAVEVHVAAASTARRGSGSYSRRSSGSSRRGSAKNVMGDLVMVNEELPGFGLADLMKASAEVLGNGGLGSAYKAVMANGISVVVKRMREMNRLGRDGFDGEMKRIGSLHHPNILTPLAYHYRKEEKLLVSEYVPKGSLLYVLHGDRGSSHTELTWPTRLKIVRGIARGLDYLHTEFASVDLPHGNLKSSNVLLDGDCEPQLSDYAFYPLINTTQASQALFALKSPEYIQYQQVHPKSDIYCLGIIILEIVTGKFPSQYLNNGKGGTDIVHWVHSAIADHREVELIDPEVAESASETDLDDMQKLLHIGATCTETVPDDRPSIREVIRMAEDIQV</sequence>
<dbReference type="Proteomes" id="UP000594263">
    <property type="component" value="Unplaced"/>
</dbReference>
<dbReference type="GO" id="GO:0016020">
    <property type="term" value="C:membrane"/>
    <property type="evidence" value="ECO:0007669"/>
    <property type="project" value="UniProtKB-SubCell"/>
</dbReference>
<dbReference type="GO" id="GO:0005524">
    <property type="term" value="F:ATP binding"/>
    <property type="evidence" value="ECO:0007669"/>
    <property type="project" value="InterPro"/>
</dbReference>
<dbReference type="Gramene" id="Kaladp0085s0138.1.v1.1">
    <property type="protein sequence ID" value="Kaladp0085s0138.1.v1.1"/>
    <property type="gene ID" value="Kaladp0085s0138.v1.1"/>
</dbReference>
<protein>
    <recommendedName>
        <fullName evidence="10">Protein kinase domain-containing protein</fullName>
    </recommendedName>
</protein>
<dbReference type="PANTHER" id="PTHR48007">
    <property type="entry name" value="LEUCINE-RICH REPEAT RECEPTOR-LIKE PROTEIN KINASE PXC1"/>
    <property type="match status" value="1"/>
</dbReference>
<comment type="subcellular location">
    <subcellularLocation>
        <location evidence="1">Membrane</location>
    </subcellularLocation>
</comment>
<evidence type="ECO:0000256" key="3">
    <source>
        <dbReference type="ARBA" id="ARBA00022692"/>
    </source>
</evidence>
<name>A0A7N1A552_KALFE</name>
<dbReference type="EnsemblPlants" id="Kaladp0085s0138.1.v1.1">
    <property type="protein sequence ID" value="Kaladp0085s0138.1.v1.1"/>
    <property type="gene ID" value="Kaladp0085s0138.v1.1"/>
</dbReference>
<dbReference type="Gene3D" id="1.10.510.10">
    <property type="entry name" value="Transferase(Phosphotransferase) domain 1"/>
    <property type="match status" value="1"/>
</dbReference>
<evidence type="ECO:0000313" key="11">
    <source>
        <dbReference type="EnsemblPlants" id="Kaladp0085s0138.1.v1.1"/>
    </source>
</evidence>
<keyword evidence="3 9" id="KW-0812">Transmembrane</keyword>
<feature type="transmembrane region" description="Helical" evidence="9">
    <location>
        <begin position="27"/>
        <end position="52"/>
    </location>
</feature>
<dbReference type="InterPro" id="IPR046959">
    <property type="entry name" value="PRK1-6/SRF4-like"/>
</dbReference>
<dbReference type="InterPro" id="IPR000719">
    <property type="entry name" value="Prot_kinase_dom"/>
</dbReference>
<evidence type="ECO:0000256" key="6">
    <source>
        <dbReference type="ARBA" id="ARBA00022989"/>
    </source>
</evidence>
<dbReference type="InterPro" id="IPR011009">
    <property type="entry name" value="Kinase-like_dom_sf"/>
</dbReference>
<keyword evidence="6 9" id="KW-1133">Transmembrane helix</keyword>
<dbReference type="PANTHER" id="PTHR48007:SF29">
    <property type="entry name" value="POLLEN RECEPTOR-LIKE KINASE 3"/>
    <property type="match status" value="1"/>
</dbReference>
<evidence type="ECO:0000256" key="5">
    <source>
        <dbReference type="ARBA" id="ARBA00022737"/>
    </source>
</evidence>
<dbReference type="Pfam" id="PF13855">
    <property type="entry name" value="LRR_8"/>
    <property type="match status" value="1"/>
</dbReference>
<evidence type="ECO:0000256" key="7">
    <source>
        <dbReference type="ARBA" id="ARBA00023136"/>
    </source>
</evidence>
<evidence type="ECO:0000256" key="9">
    <source>
        <dbReference type="SAM" id="Phobius"/>
    </source>
</evidence>
<organism evidence="11 12">
    <name type="scientific">Kalanchoe fedtschenkoi</name>
    <name type="common">Lavender scallops</name>
    <name type="synonym">South American air plant</name>
    <dbReference type="NCBI Taxonomy" id="63787"/>
    <lineage>
        <taxon>Eukaryota</taxon>
        <taxon>Viridiplantae</taxon>
        <taxon>Streptophyta</taxon>
        <taxon>Embryophyta</taxon>
        <taxon>Tracheophyta</taxon>
        <taxon>Spermatophyta</taxon>
        <taxon>Magnoliopsida</taxon>
        <taxon>eudicotyledons</taxon>
        <taxon>Gunneridae</taxon>
        <taxon>Pentapetalae</taxon>
        <taxon>Saxifragales</taxon>
        <taxon>Crassulaceae</taxon>
        <taxon>Kalanchoe</taxon>
    </lineage>
</organism>
<proteinExistence type="predicted"/>
<feature type="region of interest" description="Disordered" evidence="8">
    <location>
        <begin position="385"/>
        <end position="404"/>
    </location>
</feature>
<keyword evidence="2" id="KW-0433">Leucine-rich repeat</keyword>
<dbReference type="PROSITE" id="PS50011">
    <property type="entry name" value="PROTEIN_KINASE_DOM"/>
    <property type="match status" value="1"/>
</dbReference>
<evidence type="ECO:0000259" key="10">
    <source>
        <dbReference type="PROSITE" id="PS50011"/>
    </source>
</evidence>
<keyword evidence="12" id="KW-1185">Reference proteome</keyword>
<feature type="region of interest" description="Disordered" evidence="8">
    <location>
        <begin position="304"/>
        <end position="333"/>
    </location>
</feature>
<evidence type="ECO:0000256" key="4">
    <source>
        <dbReference type="ARBA" id="ARBA00022729"/>
    </source>
</evidence>
<keyword evidence="5" id="KW-0677">Repeat</keyword>
<dbReference type="OMA" id="PCAPDSH"/>
<dbReference type="Pfam" id="PF08263">
    <property type="entry name" value="LRRNT_2"/>
    <property type="match status" value="1"/>
</dbReference>
<evidence type="ECO:0000256" key="8">
    <source>
        <dbReference type="SAM" id="MobiDB-lite"/>
    </source>
</evidence>
<evidence type="ECO:0000313" key="12">
    <source>
        <dbReference type="Proteomes" id="UP000594263"/>
    </source>
</evidence>
<dbReference type="InterPro" id="IPR013210">
    <property type="entry name" value="LRR_N_plant-typ"/>
</dbReference>
<reference evidence="11" key="1">
    <citation type="submission" date="2021-01" db="UniProtKB">
        <authorList>
            <consortium name="EnsemblPlants"/>
        </authorList>
    </citation>
    <scope>IDENTIFICATION</scope>
</reference>
<dbReference type="AlphaFoldDB" id="A0A7N1A552"/>
<dbReference type="InterPro" id="IPR032675">
    <property type="entry name" value="LRR_dom_sf"/>
</dbReference>
<dbReference type="GO" id="GO:0004672">
    <property type="term" value="F:protein kinase activity"/>
    <property type="evidence" value="ECO:0007669"/>
    <property type="project" value="InterPro"/>
</dbReference>
<dbReference type="SUPFAM" id="SSF56112">
    <property type="entry name" value="Protein kinase-like (PK-like)"/>
    <property type="match status" value="1"/>
</dbReference>
<dbReference type="Pfam" id="PF00560">
    <property type="entry name" value="LRR_1"/>
    <property type="match status" value="1"/>
</dbReference>
<dbReference type="FunFam" id="3.80.10.10:FF:000400">
    <property type="entry name" value="Nuclear pore complex protein NUP107"/>
    <property type="match status" value="1"/>
</dbReference>
<evidence type="ECO:0000256" key="1">
    <source>
        <dbReference type="ARBA" id="ARBA00004370"/>
    </source>
</evidence>
<feature type="transmembrane region" description="Helical" evidence="9">
    <location>
        <begin position="334"/>
        <end position="356"/>
    </location>
</feature>
<accession>A0A7N1A552</accession>
<evidence type="ECO:0000256" key="2">
    <source>
        <dbReference type="ARBA" id="ARBA00022614"/>
    </source>
</evidence>
<dbReference type="Pfam" id="PF00069">
    <property type="entry name" value="Pkinase"/>
    <property type="match status" value="1"/>
</dbReference>
<feature type="compositionally biased region" description="Low complexity" evidence="8">
    <location>
        <begin position="385"/>
        <end position="401"/>
    </location>
</feature>
<keyword evidence="4" id="KW-0732">Signal</keyword>
<feature type="domain" description="Protein kinase" evidence="10">
    <location>
        <begin position="428"/>
        <end position="705"/>
    </location>
</feature>
<dbReference type="Gene3D" id="3.30.200.20">
    <property type="entry name" value="Phosphorylase Kinase, domain 1"/>
    <property type="match status" value="1"/>
</dbReference>
<keyword evidence="7 9" id="KW-0472">Membrane</keyword>
<dbReference type="SUPFAM" id="SSF52058">
    <property type="entry name" value="L domain-like"/>
    <property type="match status" value="1"/>
</dbReference>